<organism evidence="2 3">
    <name type="scientific">Armillaria ostoyae</name>
    <name type="common">Armillaria root rot fungus</name>
    <dbReference type="NCBI Taxonomy" id="47428"/>
    <lineage>
        <taxon>Eukaryota</taxon>
        <taxon>Fungi</taxon>
        <taxon>Dikarya</taxon>
        <taxon>Basidiomycota</taxon>
        <taxon>Agaricomycotina</taxon>
        <taxon>Agaricomycetes</taxon>
        <taxon>Agaricomycetidae</taxon>
        <taxon>Agaricales</taxon>
        <taxon>Marasmiineae</taxon>
        <taxon>Physalacriaceae</taxon>
        <taxon>Armillaria</taxon>
    </lineage>
</organism>
<evidence type="ECO:0000313" key="2">
    <source>
        <dbReference type="EMBL" id="SJL11064.1"/>
    </source>
</evidence>
<dbReference type="OrthoDB" id="10318083at2759"/>
<dbReference type="EMBL" id="FUEG01000013">
    <property type="protein sequence ID" value="SJL11064.1"/>
    <property type="molecule type" value="Genomic_DNA"/>
</dbReference>
<dbReference type="Proteomes" id="UP000219338">
    <property type="component" value="Unassembled WGS sequence"/>
</dbReference>
<proteinExistence type="predicted"/>
<feature type="compositionally biased region" description="Low complexity" evidence="1">
    <location>
        <begin position="166"/>
        <end position="181"/>
    </location>
</feature>
<dbReference type="AlphaFoldDB" id="A0A284RQP7"/>
<sequence length="181" mass="20051">MLEHYPTVLTTEILEIKTRLFGPPEPTLKKGQRGPHADARPLYASSTILRDKWPLPSTNKTSAIEQALTTWVPKDKDTVDEVRKRSLPAEIPIFPPSATFHAPCDDLSLSILQEDDALSKRRGYVALDDDGKRENLKGGSGYSYVFRSVPDQRDVGCSTSHRDNVSSSSEQGQHSSGVMDE</sequence>
<evidence type="ECO:0000313" key="3">
    <source>
        <dbReference type="Proteomes" id="UP000219338"/>
    </source>
</evidence>
<name>A0A284RQP7_ARMOS</name>
<reference evidence="3" key="1">
    <citation type="journal article" date="2017" name="Nat. Ecol. Evol.">
        <title>Genome expansion and lineage-specific genetic innovations in the forest pathogenic fungi Armillaria.</title>
        <authorList>
            <person name="Sipos G."/>
            <person name="Prasanna A.N."/>
            <person name="Walter M.C."/>
            <person name="O'Connor E."/>
            <person name="Balint B."/>
            <person name="Krizsan K."/>
            <person name="Kiss B."/>
            <person name="Hess J."/>
            <person name="Varga T."/>
            <person name="Slot J."/>
            <person name="Riley R."/>
            <person name="Boka B."/>
            <person name="Rigling D."/>
            <person name="Barry K."/>
            <person name="Lee J."/>
            <person name="Mihaltcheva S."/>
            <person name="LaButti K."/>
            <person name="Lipzen A."/>
            <person name="Waldron R."/>
            <person name="Moloney N.M."/>
            <person name="Sperisen C."/>
            <person name="Kredics L."/>
            <person name="Vagvoelgyi C."/>
            <person name="Patrignani A."/>
            <person name="Fitzpatrick D."/>
            <person name="Nagy I."/>
            <person name="Doyle S."/>
            <person name="Anderson J.B."/>
            <person name="Grigoriev I.V."/>
            <person name="Gueldener U."/>
            <person name="Muensterkoetter M."/>
            <person name="Nagy L.G."/>
        </authorList>
    </citation>
    <scope>NUCLEOTIDE SEQUENCE [LARGE SCALE GENOMIC DNA]</scope>
    <source>
        <strain evidence="3">C18/9</strain>
    </source>
</reference>
<protein>
    <submittedName>
        <fullName evidence="2">Uncharacterized protein</fullName>
    </submittedName>
</protein>
<gene>
    <name evidence="2" type="ORF">ARMOST_14465</name>
</gene>
<feature type="region of interest" description="Disordered" evidence="1">
    <location>
        <begin position="153"/>
        <end position="181"/>
    </location>
</feature>
<accession>A0A284RQP7</accession>
<feature type="compositionally biased region" description="Basic and acidic residues" evidence="1">
    <location>
        <begin position="153"/>
        <end position="164"/>
    </location>
</feature>
<evidence type="ECO:0000256" key="1">
    <source>
        <dbReference type="SAM" id="MobiDB-lite"/>
    </source>
</evidence>
<keyword evidence="3" id="KW-1185">Reference proteome</keyword>